<dbReference type="InterPro" id="IPR005654">
    <property type="entry name" value="ATPase_AFG1-like"/>
</dbReference>
<dbReference type="Gene3D" id="3.40.50.300">
    <property type="entry name" value="P-loop containing nucleotide triphosphate hydrolases"/>
    <property type="match status" value="1"/>
</dbReference>
<dbReference type="Pfam" id="PF03969">
    <property type="entry name" value="AFG1_ATPase"/>
    <property type="match status" value="1"/>
</dbReference>
<organism evidence="4 5">
    <name type="scientific">Longibacter salinarum</name>
    <dbReference type="NCBI Taxonomy" id="1850348"/>
    <lineage>
        <taxon>Bacteria</taxon>
        <taxon>Pseudomonadati</taxon>
        <taxon>Rhodothermota</taxon>
        <taxon>Rhodothermia</taxon>
        <taxon>Rhodothermales</taxon>
        <taxon>Salisaetaceae</taxon>
        <taxon>Longibacter</taxon>
    </lineage>
</organism>
<dbReference type="SUPFAM" id="SSF52540">
    <property type="entry name" value="P-loop containing nucleoside triphosphate hydrolases"/>
    <property type="match status" value="1"/>
</dbReference>
<dbReference type="AlphaFoldDB" id="A0A2A8CY57"/>
<dbReference type="GO" id="GO:0016887">
    <property type="term" value="F:ATP hydrolysis activity"/>
    <property type="evidence" value="ECO:0007669"/>
    <property type="project" value="InterPro"/>
</dbReference>
<comment type="caution">
    <text evidence="4">The sequence shown here is derived from an EMBL/GenBank/DDBJ whole genome shotgun (WGS) entry which is preliminary data.</text>
</comment>
<dbReference type="InterPro" id="IPR003593">
    <property type="entry name" value="AAA+_ATPase"/>
</dbReference>
<dbReference type="SUPFAM" id="SSF48097">
    <property type="entry name" value="Regulator of G-protein signaling, RGS"/>
    <property type="match status" value="1"/>
</dbReference>
<dbReference type="EMBL" id="PDEQ01000005">
    <property type="protein sequence ID" value="PEN13318.1"/>
    <property type="molecule type" value="Genomic_DNA"/>
</dbReference>
<dbReference type="CDD" id="cd00009">
    <property type="entry name" value="AAA"/>
    <property type="match status" value="1"/>
</dbReference>
<reference evidence="4 5" key="1">
    <citation type="submission" date="2017-10" db="EMBL/GenBank/DDBJ databases">
        <title>Draft genome of Longibacter Salinarum.</title>
        <authorList>
            <person name="Goh K.M."/>
            <person name="Shamsir M.S."/>
            <person name="Lim S.W."/>
        </authorList>
    </citation>
    <scope>NUCLEOTIDE SEQUENCE [LARGE SCALE GENOMIC DNA]</scope>
    <source>
        <strain evidence="4 5">KCTC 52045</strain>
    </source>
</reference>
<keyword evidence="1" id="KW-0547">Nucleotide-binding</keyword>
<evidence type="ECO:0000259" key="3">
    <source>
        <dbReference type="SMART" id="SM00382"/>
    </source>
</evidence>
<dbReference type="SMART" id="SM00382">
    <property type="entry name" value="AAA"/>
    <property type="match status" value="1"/>
</dbReference>
<feature type="domain" description="AAA+ ATPase" evidence="3">
    <location>
        <begin position="57"/>
        <end position="181"/>
    </location>
</feature>
<gene>
    <name evidence="4" type="ORF">CRI94_10645</name>
</gene>
<keyword evidence="5" id="KW-1185">Reference proteome</keyword>
<sequence>MLSLPDRFSDATFSSYRAKTSSQEEAVRAVRRFVENAQTVPTLGQRMRRLFSQSSRQSKGLYLVGPVGTGKTHLLASAYHALTPDVPCGFLHSNALFRLTEHPARFAERVADRCEVLCLDEIEIDDAANEARLVLVLQTLEQRGVRLLATSNVEPEQFLSNKVGPGRFRRFLRETFREQYDVLFVGGEDYRRSQKKKRPGSGWIGPEQTADEAIRAAYESDEKQALWLPFSELRRKTTETPHPVLMRALMEAQSLYVPGIQIHDTDDALRLLRVIDDLYLAPDAPDVHFSAAHPPEEWFDRDAHAGIAQAIAEKFERTVSRIYDMCDVNQLDAT</sequence>
<dbReference type="InterPro" id="IPR027417">
    <property type="entry name" value="P-loop_NTPase"/>
</dbReference>
<name>A0A2A8CY57_9BACT</name>
<protein>
    <submittedName>
        <fullName evidence="4">Cell division protein ZapE</fullName>
    </submittedName>
</protein>
<dbReference type="OrthoDB" id="9776217at2"/>
<dbReference type="InterPro" id="IPR036305">
    <property type="entry name" value="RGS_sf"/>
</dbReference>
<accession>A0A2A8CY57</accession>
<dbReference type="RefSeq" id="WP_098075956.1">
    <property type="nucleotide sequence ID" value="NZ_PDEQ01000005.1"/>
</dbReference>
<dbReference type="PANTHER" id="PTHR12169:SF6">
    <property type="entry name" value="AFG1-LIKE ATPASE"/>
    <property type="match status" value="1"/>
</dbReference>
<evidence type="ECO:0000256" key="1">
    <source>
        <dbReference type="ARBA" id="ARBA00022741"/>
    </source>
</evidence>
<evidence type="ECO:0000313" key="4">
    <source>
        <dbReference type="EMBL" id="PEN13318.1"/>
    </source>
</evidence>
<dbReference type="Proteomes" id="UP000220102">
    <property type="component" value="Unassembled WGS sequence"/>
</dbReference>
<proteinExistence type="predicted"/>
<dbReference type="GO" id="GO:0005737">
    <property type="term" value="C:cytoplasm"/>
    <property type="evidence" value="ECO:0007669"/>
    <property type="project" value="TreeGrafter"/>
</dbReference>
<evidence type="ECO:0000313" key="5">
    <source>
        <dbReference type="Proteomes" id="UP000220102"/>
    </source>
</evidence>
<dbReference type="GO" id="GO:0051301">
    <property type="term" value="P:cell division"/>
    <property type="evidence" value="ECO:0007669"/>
    <property type="project" value="UniProtKB-KW"/>
</dbReference>
<evidence type="ECO:0000256" key="2">
    <source>
        <dbReference type="ARBA" id="ARBA00022840"/>
    </source>
</evidence>
<dbReference type="GO" id="GO:0005524">
    <property type="term" value="F:ATP binding"/>
    <property type="evidence" value="ECO:0007669"/>
    <property type="project" value="UniProtKB-KW"/>
</dbReference>
<dbReference type="PANTHER" id="PTHR12169">
    <property type="entry name" value="ATPASE N2B"/>
    <property type="match status" value="1"/>
</dbReference>
<keyword evidence="2" id="KW-0067">ATP-binding</keyword>
<keyword evidence="4" id="KW-0131">Cell cycle</keyword>
<keyword evidence="4" id="KW-0132">Cell division</keyword>